<evidence type="ECO:0000256" key="3">
    <source>
        <dbReference type="ARBA" id="ARBA00022729"/>
    </source>
</evidence>
<evidence type="ECO:0000313" key="9">
    <source>
        <dbReference type="Proteomes" id="UP001201812"/>
    </source>
</evidence>
<dbReference type="InterPro" id="IPR029058">
    <property type="entry name" value="AB_hydrolase_fold"/>
</dbReference>
<dbReference type="GO" id="GO:0006508">
    <property type="term" value="P:proteolysis"/>
    <property type="evidence" value="ECO:0007669"/>
    <property type="project" value="UniProtKB-KW"/>
</dbReference>
<dbReference type="GO" id="GO:0070008">
    <property type="term" value="F:serine-type exopeptidase activity"/>
    <property type="evidence" value="ECO:0007669"/>
    <property type="project" value="InterPro"/>
</dbReference>
<keyword evidence="5" id="KW-0325">Glycoprotein</keyword>
<accession>A0AAD4MSC0</accession>
<dbReference type="EMBL" id="JAKKPZ010000105">
    <property type="protein sequence ID" value="KAI1702115.1"/>
    <property type="molecule type" value="Genomic_DNA"/>
</dbReference>
<keyword evidence="6" id="KW-0472">Membrane</keyword>
<keyword evidence="6" id="KW-0812">Transmembrane</keyword>
<evidence type="ECO:0000256" key="1">
    <source>
        <dbReference type="ARBA" id="ARBA00011079"/>
    </source>
</evidence>
<evidence type="ECO:0000256" key="4">
    <source>
        <dbReference type="ARBA" id="ARBA00022801"/>
    </source>
</evidence>
<dbReference type="AlphaFoldDB" id="A0AAD4MSC0"/>
<evidence type="ECO:0000256" key="7">
    <source>
        <dbReference type="SAM" id="SignalP"/>
    </source>
</evidence>
<dbReference type="PANTHER" id="PTHR11010:SF38">
    <property type="entry name" value="LYSOSOMAL PRO-X CARBOXYPEPTIDASE"/>
    <property type="match status" value="1"/>
</dbReference>
<evidence type="ECO:0000256" key="2">
    <source>
        <dbReference type="ARBA" id="ARBA00022670"/>
    </source>
</evidence>
<feature type="chain" id="PRO_5042158566" evidence="7">
    <location>
        <begin position="24"/>
        <end position="579"/>
    </location>
</feature>
<keyword evidence="3 7" id="KW-0732">Signal</keyword>
<reference evidence="8" key="1">
    <citation type="submission" date="2022-01" db="EMBL/GenBank/DDBJ databases">
        <title>Genome Sequence Resource for Two Populations of Ditylenchus destructor, the Migratory Endoparasitic Phytonematode.</title>
        <authorList>
            <person name="Zhang H."/>
            <person name="Lin R."/>
            <person name="Xie B."/>
        </authorList>
    </citation>
    <scope>NUCLEOTIDE SEQUENCE</scope>
    <source>
        <strain evidence="8">BazhouSP</strain>
    </source>
</reference>
<feature type="transmembrane region" description="Helical" evidence="6">
    <location>
        <begin position="559"/>
        <end position="578"/>
    </location>
</feature>
<keyword evidence="4" id="KW-0378">Hydrolase</keyword>
<name>A0AAD4MSC0_9BILA</name>
<feature type="signal peptide" evidence="7">
    <location>
        <begin position="1"/>
        <end position="23"/>
    </location>
</feature>
<dbReference type="Pfam" id="PF05577">
    <property type="entry name" value="Peptidase_S28"/>
    <property type="match status" value="1"/>
</dbReference>
<keyword evidence="8" id="KW-0121">Carboxypeptidase</keyword>
<dbReference type="Gene3D" id="3.40.50.1820">
    <property type="entry name" value="alpha/beta hydrolase"/>
    <property type="match status" value="1"/>
</dbReference>
<comment type="similarity">
    <text evidence="1">Belongs to the peptidase S28 family.</text>
</comment>
<gene>
    <name evidence="8" type="ORF">DdX_15711</name>
</gene>
<keyword evidence="6" id="KW-1133">Transmembrane helix</keyword>
<keyword evidence="9" id="KW-1185">Reference proteome</keyword>
<dbReference type="InterPro" id="IPR008758">
    <property type="entry name" value="Peptidase_S28"/>
</dbReference>
<dbReference type="Gene3D" id="1.20.120.980">
    <property type="entry name" value="Serine carboxypeptidase S28, SKS domain"/>
    <property type="match status" value="1"/>
</dbReference>
<dbReference type="GO" id="GO:0004180">
    <property type="term" value="F:carboxypeptidase activity"/>
    <property type="evidence" value="ECO:0007669"/>
    <property type="project" value="UniProtKB-KW"/>
</dbReference>
<sequence length="579" mass="66385">MRRFNYFVIFVSISLSDLGFIASTNLCDDYDYLDVPIDHFHPENKMTFKLRFMHKTANYEKNGPLFFHPGGQNSMEHDIERMKLFDDLADEFNAALLFSEHRFYGDSQPFPTEHIRKIKGQLEYLSVLQALMDFVKLIQYFKNTFLKNANAKVIAYGGEYSGMLAAWLRVRHPDVIHGAWSSTAPVRYFENGFVKDNAFYYQLNYIYRNTPGCDVALLSERILDVEKHTQLFDESVHTEEVAEKCKEFNQAWSIDERTSLQDYRDCERLFMFILDAFLGLADRNLPYPTDFDGLKLPAWPIKEACQSLATEEPAVQLYKFISAYYNPNKSYGSLCIYPEKCPERRYSSTNRAAQIYQMCSELPIYLGAGFTVDFVNGSTGQLAQSFVGNLSFMSWPPYYYGTDLIKEFLEDYDLERHLDNHFVEFAFGYDYATNGSTNIIFTTPELAPWSSGAVSRDNYHNSIYSFSISAAAPKHDLYQPNNCDPLSVAVQILKCWTGQPPGPGVDCGDLENSVLQPLPIVEMEDLMRQGQSECSYIHKGYPWGQFVALGMNNSIKISVTYALVLLVFGNVICQICVYF</sequence>
<evidence type="ECO:0000313" key="8">
    <source>
        <dbReference type="EMBL" id="KAI1702115.1"/>
    </source>
</evidence>
<organism evidence="8 9">
    <name type="scientific">Ditylenchus destructor</name>
    <dbReference type="NCBI Taxonomy" id="166010"/>
    <lineage>
        <taxon>Eukaryota</taxon>
        <taxon>Metazoa</taxon>
        <taxon>Ecdysozoa</taxon>
        <taxon>Nematoda</taxon>
        <taxon>Chromadorea</taxon>
        <taxon>Rhabditida</taxon>
        <taxon>Tylenchina</taxon>
        <taxon>Tylenchomorpha</taxon>
        <taxon>Sphaerularioidea</taxon>
        <taxon>Anguinidae</taxon>
        <taxon>Anguininae</taxon>
        <taxon>Ditylenchus</taxon>
    </lineage>
</organism>
<dbReference type="GO" id="GO:0008239">
    <property type="term" value="F:dipeptidyl-peptidase activity"/>
    <property type="evidence" value="ECO:0007669"/>
    <property type="project" value="TreeGrafter"/>
</dbReference>
<dbReference type="Proteomes" id="UP001201812">
    <property type="component" value="Unassembled WGS sequence"/>
</dbReference>
<comment type="caution">
    <text evidence="8">The sequence shown here is derived from an EMBL/GenBank/DDBJ whole genome shotgun (WGS) entry which is preliminary data.</text>
</comment>
<evidence type="ECO:0000256" key="6">
    <source>
        <dbReference type="SAM" id="Phobius"/>
    </source>
</evidence>
<protein>
    <submittedName>
        <fullName evidence="8">Serine carboxypeptidase s28 domain-containing protein</fullName>
    </submittedName>
</protein>
<dbReference type="PANTHER" id="PTHR11010">
    <property type="entry name" value="PROTEASE S28 PRO-X CARBOXYPEPTIDASE-RELATED"/>
    <property type="match status" value="1"/>
</dbReference>
<proteinExistence type="inferred from homology"/>
<dbReference type="SUPFAM" id="SSF53474">
    <property type="entry name" value="alpha/beta-Hydrolases"/>
    <property type="match status" value="1"/>
</dbReference>
<dbReference type="InterPro" id="IPR042269">
    <property type="entry name" value="Ser_carbopepase_S28_SKS"/>
</dbReference>
<evidence type="ECO:0000256" key="5">
    <source>
        <dbReference type="ARBA" id="ARBA00023180"/>
    </source>
</evidence>
<keyword evidence="2" id="KW-0645">Protease</keyword>